<reference evidence="1" key="1">
    <citation type="submission" date="2015-06" db="UniProtKB">
        <authorList>
            <consortium name="EnsemblPlants"/>
        </authorList>
    </citation>
    <scope>IDENTIFICATION</scope>
</reference>
<evidence type="ECO:0000313" key="1">
    <source>
        <dbReference type="EnsemblPlants" id="EMT22719"/>
    </source>
</evidence>
<accession>M8BL89</accession>
<dbReference type="AlphaFoldDB" id="M8BL89"/>
<name>M8BL89_AEGTA</name>
<protein>
    <submittedName>
        <fullName evidence="1">Uncharacterized protein</fullName>
    </submittedName>
</protein>
<organism evidence="1">
    <name type="scientific">Aegilops tauschii</name>
    <name type="common">Tausch's goatgrass</name>
    <name type="synonym">Aegilops squarrosa</name>
    <dbReference type="NCBI Taxonomy" id="37682"/>
    <lineage>
        <taxon>Eukaryota</taxon>
        <taxon>Viridiplantae</taxon>
        <taxon>Streptophyta</taxon>
        <taxon>Embryophyta</taxon>
        <taxon>Tracheophyta</taxon>
        <taxon>Spermatophyta</taxon>
        <taxon>Magnoliopsida</taxon>
        <taxon>Liliopsida</taxon>
        <taxon>Poales</taxon>
        <taxon>Poaceae</taxon>
        <taxon>BOP clade</taxon>
        <taxon>Pooideae</taxon>
        <taxon>Triticodae</taxon>
        <taxon>Triticeae</taxon>
        <taxon>Triticinae</taxon>
        <taxon>Aegilops</taxon>
    </lineage>
</organism>
<dbReference type="EnsemblPlants" id="EMT22719">
    <property type="protein sequence ID" value="EMT22719"/>
    <property type="gene ID" value="F775_24179"/>
</dbReference>
<sequence length="53" mass="5996">MARSRGPWSIVLPLLLLMLLQLLIIVLARPIETHPTPAPPNGFCDYLDKRNCK</sequence>
<proteinExistence type="predicted"/>